<name>A0ABR3UFI0_9PLEO</name>
<feature type="region of interest" description="Disordered" evidence="2">
    <location>
        <begin position="329"/>
        <end position="360"/>
    </location>
</feature>
<evidence type="ECO:0000256" key="3">
    <source>
        <dbReference type="SAM" id="Phobius"/>
    </source>
</evidence>
<evidence type="ECO:0000313" key="4">
    <source>
        <dbReference type="EMBL" id="KAL1794967.1"/>
    </source>
</evidence>
<keyword evidence="3" id="KW-1133">Transmembrane helix</keyword>
<dbReference type="RefSeq" id="XP_069305551.1">
    <property type="nucleotide sequence ID" value="XM_069452951.1"/>
</dbReference>
<keyword evidence="3" id="KW-0812">Transmembrane</keyword>
<evidence type="ECO:0000256" key="2">
    <source>
        <dbReference type="SAM" id="MobiDB-lite"/>
    </source>
</evidence>
<evidence type="ECO:0000313" key="5">
    <source>
        <dbReference type="Proteomes" id="UP001578633"/>
    </source>
</evidence>
<sequence>MFHLISPDSLLTTSHLVYIIALVFSVVTILLARTSQAAEVAHLRQLLDLTEAKHSSVVDDLNKNAQKDRFDALTLLQVTKKELKDTQNALGHLQRISATHSEFRDALANELSHTRAQRNWSTTGVRISLDALEEAERKVASQEFTAWELQNQIRFKANELHDMTLSLDSIKKELALANTFSQEAQDKIDEQENLLEESRETILGLLNQIRDHKMGCRCAHSTIERPNLGVDSVFTELENTNQNLAQEAEYWRAMSQSWSINSANTIHAMASEIEEVRGQLAEVNAENERLARDLEALVKHVEDFDEGREFTTQQVRQPEWSAIASNIDNEEDCSTDDVDMSVTKEEEGEGEGDDHDPSWFPNEGGEYDGMSYDANRYSGEELEWFTQPPVATGKTEHSEEWYTEGATLIKDGTKNEDQDQWIEDADTLVNSEDEFGGNNLYEPLYSEEETLATSRVERQDKGLVSASGWACNNYIEGQSNW</sequence>
<keyword evidence="1" id="KW-0175">Coiled coil</keyword>
<comment type="caution">
    <text evidence="4">The sequence shown here is derived from an EMBL/GenBank/DDBJ whole genome shotgun (WGS) entry which is preliminary data.</text>
</comment>
<protein>
    <submittedName>
        <fullName evidence="4">Uncharacterized protein</fullName>
    </submittedName>
</protein>
<evidence type="ECO:0000256" key="1">
    <source>
        <dbReference type="SAM" id="Coils"/>
    </source>
</evidence>
<proteinExistence type="predicted"/>
<reference evidence="4 5" key="1">
    <citation type="submission" date="2024-09" db="EMBL/GenBank/DDBJ databases">
        <title>T2T genomes of carrot and Alternaria dauci and their utility for understanding host-pathogen interaction during carrot leaf blight disease.</title>
        <authorList>
            <person name="Liu W."/>
            <person name="Xu S."/>
            <person name="Ou C."/>
            <person name="Liu X."/>
            <person name="Zhuang F."/>
            <person name="Deng X.W."/>
        </authorList>
    </citation>
    <scope>NUCLEOTIDE SEQUENCE [LARGE SCALE GENOMIC DNA]</scope>
    <source>
        <strain evidence="4 5">A2016</strain>
    </source>
</reference>
<keyword evidence="3" id="KW-0472">Membrane</keyword>
<gene>
    <name evidence="4" type="ORF">ACET3X_006783</name>
</gene>
<dbReference type="EMBL" id="JBHGVX010000006">
    <property type="protein sequence ID" value="KAL1794967.1"/>
    <property type="molecule type" value="Genomic_DNA"/>
</dbReference>
<feature type="coiled-coil region" evidence="1">
    <location>
        <begin position="181"/>
        <end position="208"/>
    </location>
</feature>
<organism evidence="4 5">
    <name type="scientific">Alternaria dauci</name>
    <dbReference type="NCBI Taxonomy" id="48095"/>
    <lineage>
        <taxon>Eukaryota</taxon>
        <taxon>Fungi</taxon>
        <taxon>Dikarya</taxon>
        <taxon>Ascomycota</taxon>
        <taxon>Pezizomycotina</taxon>
        <taxon>Dothideomycetes</taxon>
        <taxon>Pleosporomycetidae</taxon>
        <taxon>Pleosporales</taxon>
        <taxon>Pleosporineae</taxon>
        <taxon>Pleosporaceae</taxon>
        <taxon>Alternaria</taxon>
        <taxon>Alternaria sect. Porri</taxon>
    </lineage>
</organism>
<feature type="compositionally biased region" description="Acidic residues" evidence="2">
    <location>
        <begin position="329"/>
        <end position="339"/>
    </location>
</feature>
<dbReference type="Proteomes" id="UP001578633">
    <property type="component" value="Chromosome 6"/>
</dbReference>
<feature type="coiled-coil region" evidence="1">
    <location>
        <begin position="266"/>
        <end position="300"/>
    </location>
</feature>
<feature type="transmembrane region" description="Helical" evidence="3">
    <location>
        <begin position="15"/>
        <end position="32"/>
    </location>
</feature>
<keyword evidence="5" id="KW-1185">Reference proteome</keyword>
<dbReference type="GeneID" id="96087105"/>
<accession>A0ABR3UFI0</accession>